<gene>
    <name evidence="2" type="ORF">CK510_04930</name>
</gene>
<comment type="caution">
    <text evidence="2">The sequence shown here is derived from an EMBL/GenBank/DDBJ whole genome shotgun (WGS) entry which is preliminary data.</text>
</comment>
<sequence length="184" mass="21523">MNLFKFSLQEKCQRKIILLKNDDLIEIFIPSVGLFSRFTMLSLIFLIFPAYLINFFILSLPNQNPRFFTPVIIFNLLISIIAIAVILLSEFSQKRLSITRKKISWTYEIFSLKIKDPFPASIPSIIRIAKVQHSWNRYFLEIWAGRKLYELSTGEFSPFAVTKPELDLVAKELSNWIELTLLQD</sequence>
<organism evidence="2 3">
    <name type="scientific">Brunnivagina elsteri CCALA 953</name>
    <dbReference type="NCBI Taxonomy" id="987040"/>
    <lineage>
        <taxon>Bacteria</taxon>
        <taxon>Bacillati</taxon>
        <taxon>Cyanobacteriota</taxon>
        <taxon>Cyanophyceae</taxon>
        <taxon>Nostocales</taxon>
        <taxon>Calotrichaceae</taxon>
        <taxon>Brunnivagina</taxon>
    </lineage>
</organism>
<keyword evidence="1" id="KW-0812">Transmembrane</keyword>
<keyword evidence="1" id="KW-1133">Transmembrane helix</keyword>
<feature type="transmembrane region" description="Helical" evidence="1">
    <location>
        <begin position="38"/>
        <end position="61"/>
    </location>
</feature>
<feature type="transmembrane region" description="Helical" evidence="1">
    <location>
        <begin position="67"/>
        <end position="88"/>
    </location>
</feature>
<accession>A0A2A2TMV8</accession>
<dbReference type="OrthoDB" id="510411at2"/>
<dbReference type="RefSeq" id="WP_095720636.1">
    <property type="nucleotide sequence ID" value="NZ_NTFS01000033.1"/>
</dbReference>
<evidence type="ECO:0000313" key="3">
    <source>
        <dbReference type="Proteomes" id="UP000218238"/>
    </source>
</evidence>
<name>A0A2A2TMV8_9CYAN</name>
<dbReference type="Proteomes" id="UP000218238">
    <property type="component" value="Unassembled WGS sequence"/>
</dbReference>
<reference evidence="2 3" key="1">
    <citation type="submission" date="2017-08" db="EMBL/GenBank/DDBJ databases">
        <title>Draft genome sequence of filamentous cyanobacterium Calothrix elsteri CCALA 953.</title>
        <authorList>
            <person name="Gagunashvili A.N."/>
            <person name="Elster J."/>
            <person name="Andresson O.S."/>
        </authorList>
    </citation>
    <scope>NUCLEOTIDE SEQUENCE [LARGE SCALE GENOMIC DNA]</scope>
    <source>
        <strain evidence="2 3">CCALA 953</strain>
    </source>
</reference>
<proteinExistence type="predicted"/>
<evidence type="ECO:0000256" key="1">
    <source>
        <dbReference type="SAM" id="Phobius"/>
    </source>
</evidence>
<protein>
    <submittedName>
        <fullName evidence="2">Uncharacterized protein</fullName>
    </submittedName>
</protein>
<keyword evidence="1" id="KW-0472">Membrane</keyword>
<dbReference type="AlphaFoldDB" id="A0A2A2TMV8"/>
<keyword evidence="3" id="KW-1185">Reference proteome</keyword>
<dbReference type="EMBL" id="NTFS01000033">
    <property type="protein sequence ID" value="PAX59851.1"/>
    <property type="molecule type" value="Genomic_DNA"/>
</dbReference>
<evidence type="ECO:0000313" key="2">
    <source>
        <dbReference type="EMBL" id="PAX59851.1"/>
    </source>
</evidence>